<evidence type="ECO:0000256" key="1">
    <source>
        <dbReference type="SAM" id="MobiDB-lite"/>
    </source>
</evidence>
<dbReference type="Proteomes" id="UP000198677">
    <property type="component" value="Unassembled WGS sequence"/>
</dbReference>
<reference evidence="4" key="1">
    <citation type="submission" date="2016-10" db="EMBL/GenBank/DDBJ databases">
        <authorList>
            <person name="Varghese N."/>
            <person name="Submissions S."/>
        </authorList>
    </citation>
    <scope>NUCLEOTIDE SEQUENCE [LARGE SCALE GENOMIC DNA]</scope>
    <source>
        <strain evidence="4">DSM 44675</strain>
    </source>
</reference>
<keyword evidence="2" id="KW-0472">Membrane</keyword>
<dbReference type="Pfam" id="PF11298">
    <property type="entry name" value="DUF3099"/>
    <property type="match status" value="1"/>
</dbReference>
<dbReference type="OrthoDB" id="5188998at2"/>
<dbReference type="InterPro" id="IPR021449">
    <property type="entry name" value="DUF3099"/>
</dbReference>
<evidence type="ECO:0008006" key="5">
    <source>
        <dbReference type="Google" id="ProtNLM"/>
    </source>
</evidence>
<keyword evidence="2" id="KW-1133">Transmembrane helix</keyword>
<dbReference type="AlphaFoldDB" id="A0A1H7XGL0"/>
<accession>A0A1H7XGL0</accession>
<name>A0A1H7XGL0_9NOCA</name>
<feature type="transmembrane region" description="Helical" evidence="2">
    <location>
        <begin position="41"/>
        <end position="60"/>
    </location>
</feature>
<feature type="transmembrane region" description="Helical" evidence="2">
    <location>
        <begin position="66"/>
        <end position="86"/>
    </location>
</feature>
<organism evidence="3 4">
    <name type="scientific">Rhodococcus maanshanensis</name>
    <dbReference type="NCBI Taxonomy" id="183556"/>
    <lineage>
        <taxon>Bacteria</taxon>
        <taxon>Bacillati</taxon>
        <taxon>Actinomycetota</taxon>
        <taxon>Actinomycetes</taxon>
        <taxon>Mycobacteriales</taxon>
        <taxon>Nocardiaceae</taxon>
        <taxon>Rhodococcus</taxon>
    </lineage>
</organism>
<dbReference type="RefSeq" id="WP_027499535.1">
    <property type="nucleotide sequence ID" value="NZ_FOAW01000032.1"/>
</dbReference>
<feature type="compositionally biased region" description="Basic and acidic residues" evidence="1">
    <location>
        <begin position="91"/>
        <end position="104"/>
    </location>
</feature>
<gene>
    <name evidence="3" type="ORF">SAMN05444583_13241</name>
</gene>
<evidence type="ECO:0000313" key="3">
    <source>
        <dbReference type="EMBL" id="SEM32805.1"/>
    </source>
</evidence>
<keyword evidence="4" id="KW-1185">Reference proteome</keyword>
<protein>
    <recommendedName>
        <fullName evidence="5">DUF3099 domain-containing protein</fullName>
    </recommendedName>
</protein>
<evidence type="ECO:0000256" key="2">
    <source>
        <dbReference type="SAM" id="Phobius"/>
    </source>
</evidence>
<keyword evidence="2" id="KW-0812">Transmembrane</keyword>
<evidence type="ECO:0000313" key="4">
    <source>
        <dbReference type="Proteomes" id="UP000198677"/>
    </source>
</evidence>
<dbReference type="EMBL" id="FOAW01000032">
    <property type="protein sequence ID" value="SEM32805.1"/>
    <property type="molecule type" value="Genomic_DNA"/>
</dbReference>
<sequence>MASSSDFDRAKNKDDAAGNPVLITDAAQSFYDEQHARVRKYTILMAIRIPALVLAALAYSEWANPWISLAIIGVSVPLPWIAVLVANDRPPRKADEPRRYDHKAPTAPAIESKQHPTIEG</sequence>
<proteinExistence type="predicted"/>
<feature type="region of interest" description="Disordered" evidence="1">
    <location>
        <begin position="91"/>
        <end position="120"/>
    </location>
</feature>